<keyword evidence="1" id="KW-1133">Transmembrane helix</keyword>
<evidence type="ECO:0000256" key="1">
    <source>
        <dbReference type="SAM" id="Phobius"/>
    </source>
</evidence>
<evidence type="ECO:0000313" key="3">
    <source>
        <dbReference type="Proteomes" id="UP000002333"/>
    </source>
</evidence>
<reference evidence="3" key="2">
    <citation type="submission" date="2008-05" db="EMBL/GenBank/DDBJ databases">
        <title>Genome sequence of Clostridium botulinum Ba4 strain 657.</title>
        <authorList>
            <person name="Shrivastava S."/>
            <person name="Brown J.L."/>
            <person name="Bruce D."/>
            <person name="Detter C."/>
            <person name="Munk C."/>
            <person name="Smith L.A."/>
            <person name="Smith T.J."/>
            <person name="Sutton G."/>
            <person name="Brettin T.S."/>
        </authorList>
    </citation>
    <scope>NUCLEOTIDE SEQUENCE [LARGE SCALE GENOMIC DNA]</scope>
    <source>
        <strain evidence="3">657 / Type Ba4</strain>
    </source>
</reference>
<feature type="transmembrane region" description="Helical" evidence="1">
    <location>
        <begin position="21"/>
        <end position="46"/>
    </location>
</feature>
<keyword evidence="1" id="KW-0472">Membrane</keyword>
<dbReference type="KEGG" id="cbi:CLJ_B0813"/>
<accession>A0A3F3A7R2</accession>
<organism evidence="2 3">
    <name type="scientific">Clostridium botulinum (strain 657 / Type Ba4)</name>
    <dbReference type="NCBI Taxonomy" id="515621"/>
    <lineage>
        <taxon>Bacteria</taxon>
        <taxon>Bacillati</taxon>
        <taxon>Bacillota</taxon>
        <taxon>Clostridia</taxon>
        <taxon>Eubacteriales</taxon>
        <taxon>Clostridiaceae</taxon>
        <taxon>Clostridium</taxon>
    </lineage>
</organism>
<dbReference type="RefSeq" id="WP_003361536.1">
    <property type="nucleotide sequence ID" value="NC_012658.1"/>
</dbReference>
<evidence type="ECO:0000313" key="2">
    <source>
        <dbReference type="EMBL" id="ACQ54610.1"/>
    </source>
</evidence>
<gene>
    <name evidence="2" type="ordered locus">CLJ_B0813</name>
</gene>
<name>A0A3F3A7R2_CLOB6</name>
<reference evidence="2 3" key="1">
    <citation type="journal article" date="2007" name="PLoS ONE">
        <title>Analysis of the neurotoxin complex genes in Clostridium botulinum A1-A4 and B1 strains: BoNT/A3, /Ba4 and /B1 clusters are located within plasmids.</title>
        <authorList>
            <person name="Smith T.J."/>
            <person name="Hill K.K."/>
            <person name="Foley B.T."/>
            <person name="Detter J.C."/>
            <person name="Munk A.C."/>
            <person name="Bruce D.C."/>
            <person name="Doggett N.A."/>
            <person name="Smith L.A."/>
            <person name="Marks J.D."/>
            <person name="Xie G."/>
            <person name="Brettin T.S."/>
        </authorList>
    </citation>
    <scope>NUCLEOTIDE SEQUENCE [LARGE SCALE GENOMIC DNA]</scope>
    <source>
        <strain evidence="3">657 / Type Ba4</strain>
    </source>
</reference>
<sequence length="60" mass="6735">MTGIFFEVSRLVDGMQTQKNLVEVALMLGILSNVALTVILFVQLGYKPFFNDQSQLIIDD</sequence>
<proteinExistence type="predicted"/>
<dbReference type="Proteomes" id="UP000002333">
    <property type="component" value="Chromosome"/>
</dbReference>
<protein>
    <submittedName>
        <fullName evidence="2">YbbM family integral membrane protein</fullName>
    </submittedName>
</protein>
<dbReference type="EMBL" id="CP001083">
    <property type="protein sequence ID" value="ACQ54610.1"/>
    <property type="molecule type" value="Genomic_DNA"/>
</dbReference>
<dbReference type="AlphaFoldDB" id="A0A3F3A7R2"/>
<keyword evidence="1" id="KW-0812">Transmembrane</keyword>